<dbReference type="EMBL" id="PYVG01000040">
    <property type="protein sequence ID" value="PTB88669.1"/>
    <property type="molecule type" value="Genomic_DNA"/>
</dbReference>
<dbReference type="EC" id="3.4.24.70" evidence="8"/>
<keyword evidence="6 9" id="KW-0482">Metalloprotease</keyword>
<dbReference type="GO" id="GO:0046872">
    <property type="term" value="F:metal ion binding"/>
    <property type="evidence" value="ECO:0007669"/>
    <property type="project" value="UniProtKB-UniRule"/>
</dbReference>
<dbReference type="GO" id="GO:0004222">
    <property type="term" value="F:metalloendopeptidase activity"/>
    <property type="evidence" value="ECO:0007669"/>
    <property type="project" value="UniProtKB-EC"/>
</dbReference>
<feature type="domain" description="Peptidase M3A/M3B catalytic" evidence="10">
    <location>
        <begin position="222"/>
        <end position="678"/>
    </location>
</feature>
<dbReference type="Gene3D" id="3.40.390.10">
    <property type="entry name" value="Collagenase (Catalytic Domain)"/>
    <property type="match status" value="1"/>
</dbReference>
<evidence type="ECO:0000256" key="2">
    <source>
        <dbReference type="ARBA" id="ARBA00022670"/>
    </source>
</evidence>
<dbReference type="PANTHER" id="PTHR11804:SF84">
    <property type="entry name" value="SACCHAROLYSIN"/>
    <property type="match status" value="1"/>
</dbReference>
<dbReference type="FunFam" id="3.40.390.10:FF:000009">
    <property type="entry name" value="Oligopeptidase A"/>
    <property type="match status" value="1"/>
</dbReference>
<dbReference type="InterPro" id="IPR001567">
    <property type="entry name" value="Pept_M3A_M3B_dom"/>
</dbReference>
<sequence length="682" mass="76931">MSQNPLLNDYHLPPFQSIRPEHIKPAIEARIAACKQVIEQVVATPSPSWETVMAPLEHVDDLLERSWSPVSHLNAVVSSPELREAHDACLPLLSDYGTFVGQHEGLYRAIRTLHEQASFAELSEAQQKVIVDTLRDFELSGVALPDEQKQRYAEISSRLADLSSQFSNHVLDATDGWHYLVTDESQLAGLPDSAIESAAALAREHDQQGWRFGLDIPSYLPVMMYADHQPLRETMYVAFTTRASDQGPQAGQFDNSEIMAETLALRHELAVLLGFKNYAELSLATKMAESPQQVEDFLSDLAAKSLPQAQRDYQDVVDFAQQQFGVDSIEAWDVAYYSEKLKQQEYAISDEQLRPYFPENQVIKGLFHVVESLFSVRITEQPRDDIWHQNVRYFVISDQDGSPRGSFFLDLYARSGKRGGAWMAECAVRRITATNQVQLPVAYLTCNFNKPVGGKPALFTHDEVLTLFHEFGHGLHHMLTRVDVAGVSGINGVAWDAVELPSQFLENWCWEPEALQTISGHYETGEPLPQDLLNNMLAARNFQSAMQMVRQLEFSLFDLRIHRDFDPSQGGDQIQAILDRTRREVAVRQPPEYNRFQHGFGHIFAGGYAAGYYSYKWAEVLSADAFARFEEEGIFNAATGRDFLEAILERGGSKDAMELFKAFRGREPQVDALLRHSGIDAR</sequence>
<dbReference type="Gene3D" id="1.20.1050.40">
    <property type="entry name" value="Endopeptidase. Chain P, domain 1"/>
    <property type="match status" value="1"/>
</dbReference>
<evidence type="ECO:0000256" key="3">
    <source>
        <dbReference type="ARBA" id="ARBA00022723"/>
    </source>
</evidence>
<dbReference type="CDD" id="cd06456">
    <property type="entry name" value="M3A_DCP"/>
    <property type="match status" value="1"/>
</dbReference>
<dbReference type="Proteomes" id="UP000241514">
    <property type="component" value="Unassembled WGS sequence"/>
</dbReference>
<comment type="similarity">
    <text evidence="1 9">Belongs to the peptidase M3 family.</text>
</comment>
<keyword evidence="3 9" id="KW-0479">Metal-binding</keyword>
<keyword evidence="4 9" id="KW-0378">Hydrolase</keyword>
<dbReference type="AlphaFoldDB" id="A0A6N4DD51"/>
<evidence type="ECO:0000259" key="10">
    <source>
        <dbReference type="Pfam" id="PF01432"/>
    </source>
</evidence>
<evidence type="ECO:0000256" key="1">
    <source>
        <dbReference type="ARBA" id="ARBA00006040"/>
    </source>
</evidence>
<evidence type="ECO:0000256" key="8">
    <source>
        <dbReference type="ARBA" id="ARBA00026100"/>
    </source>
</evidence>
<evidence type="ECO:0000256" key="9">
    <source>
        <dbReference type="RuleBase" id="RU003435"/>
    </source>
</evidence>
<comment type="cofactor">
    <cofactor evidence="9">
        <name>Zn(2+)</name>
        <dbReference type="ChEBI" id="CHEBI:29105"/>
    </cofactor>
    <text evidence="9">Binds 1 zinc ion.</text>
</comment>
<reference evidence="12 13" key="1">
    <citation type="submission" date="2018-03" db="EMBL/GenBank/DDBJ databases">
        <title>Cross-interface Injection: A General Nanoliter Liquid Handling Method Applied to Single Cells Genome Amplification Automated Nanoliter Liquid Handling Applied to Single Cell Multiple Displacement Amplification.</title>
        <authorList>
            <person name="Yun J."/>
            <person name="Xu P."/>
            <person name="Xu J."/>
            <person name="Dai X."/>
            <person name="Wang Y."/>
            <person name="Zheng X."/>
            <person name="Cao C."/>
            <person name="Yi Q."/>
            <person name="Zhu Y."/>
            <person name="Wang L."/>
            <person name="Dong Z."/>
            <person name="Huang Y."/>
            <person name="Huang L."/>
            <person name="Du W."/>
        </authorList>
    </citation>
    <scope>NUCLEOTIDE SEQUENCE [LARGE SCALE GENOMIC DNA]</scope>
    <source>
        <strain evidence="12 13">A9-4</strain>
    </source>
</reference>
<dbReference type="InterPro" id="IPR045090">
    <property type="entry name" value="Pept_M3A_M3B"/>
</dbReference>
<name>A0A6N4DD51_9GAMM</name>
<dbReference type="InterPro" id="IPR034005">
    <property type="entry name" value="M3A_DCP"/>
</dbReference>
<gene>
    <name evidence="12" type="ORF">C9928_05855</name>
</gene>
<dbReference type="PANTHER" id="PTHR11804">
    <property type="entry name" value="PROTEASE M3 THIMET OLIGOPEPTIDASE-RELATED"/>
    <property type="match status" value="1"/>
</dbReference>
<protein>
    <recommendedName>
        <fullName evidence="8">oligopeptidase A</fullName>
        <ecNumber evidence="8">3.4.24.70</ecNumber>
    </recommendedName>
</protein>
<evidence type="ECO:0000256" key="5">
    <source>
        <dbReference type="ARBA" id="ARBA00022833"/>
    </source>
</evidence>
<evidence type="ECO:0000259" key="11">
    <source>
        <dbReference type="Pfam" id="PF19310"/>
    </source>
</evidence>
<proteinExistence type="inferred from homology"/>
<dbReference type="InterPro" id="IPR024077">
    <property type="entry name" value="Neurolysin/TOP_dom2"/>
</dbReference>
<comment type="catalytic activity">
    <reaction evidence="7">
        <text>Hydrolysis of oligopeptides, with broad specificity. Gly or Ala commonly occur as P1 or P1' residues, but more distant residues are also important, as is shown by the fact that Z-Gly-Pro-Gly-|-Gly-Pro-Ala is cleaved, but not Z-(Gly)(5).</text>
        <dbReference type="EC" id="3.4.24.70"/>
    </reaction>
</comment>
<dbReference type="Gene3D" id="1.10.1370.10">
    <property type="entry name" value="Neurolysin, domain 3"/>
    <property type="match status" value="1"/>
</dbReference>
<dbReference type="SUPFAM" id="SSF55486">
    <property type="entry name" value="Metalloproteases ('zincins'), catalytic domain"/>
    <property type="match status" value="1"/>
</dbReference>
<dbReference type="Pfam" id="PF19310">
    <property type="entry name" value="TOP_N"/>
    <property type="match status" value="1"/>
</dbReference>
<evidence type="ECO:0000313" key="12">
    <source>
        <dbReference type="EMBL" id="PTB88669.1"/>
    </source>
</evidence>
<dbReference type="GO" id="GO:0005829">
    <property type="term" value="C:cytosol"/>
    <property type="evidence" value="ECO:0007669"/>
    <property type="project" value="UniProtKB-ARBA"/>
</dbReference>
<evidence type="ECO:0000313" key="13">
    <source>
        <dbReference type="Proteomes" id="UP000241514"/>
    </source>
</evidence>
<dbReference type="NCBIfam" id="NF008159">
    <property type="entry name" value="PRK10911.1"/>
    <property type="match status" value="1"/>
</dbReference>
<feature type="domain" description="Oligopeptidase A N-terminal" evidence="11">
    <location>
        <begin position="34"/>
        <end position="149"/>
    </location>
</feature>
<comment type="caution">
    <text evidence="12">The sequence shown here is derived from an EMBL/GenBank/DDBJ whole genome shotgun (WGS) entry which is preliminary data.</text>
</comment>
<evidence type="ECO:0000256" key="4">
    <source>
        <dbReference type="ARBA" id="ARBA00022801"/>
    </source>
</evidence>
<keyword evidence="2 9" id="KW-0645">Protease</keyword>
<keyword evidence="5 9" id="KW-0862">Zinc</keyword>
<dbReference type="InterPro" id="IPR045666">
    <property type="entry name" value="OpdA_N"/>
</dbReference>
<dbReference type="InterPro" id="IPR024079">
    <property type="entry name" value="MetalloPept_cat_dom_sf"/>
</dbReference>
<dbReference type="Pfam" id="PF01432">
    <property type="entry name" value="Peptidase_M3"/>
    <property type="match status" value="1"/>
</dbReference>
<organism evidence="12 13">
    <name type="scientific">Pseudidiomarina aestuarii</name>
    <dbReference type="NCBI Taxonomy" id="624146"/>
    <lineage>
        <taxon>Bacteria</taxon>
        <taxon>Pseudomonadati</taxon>
        <taxon>Pseudomonadota</taxon>
        <taxon>Gammaproteobacteria</taxon>
        <taxon>Alteromonadales</taxon>
        <taxon>Idiomarinaceae</taxon>
        <taxon>Pseudidiomarina</taxon>
    </lineage>
</organism>
<accession>A0A6N4DD51</accession>
<evidence type="ECO:0000256" key="6">
    <source>
        <dbReference type="ARBA" id="ARBA00023049"/>
    </source>
</evidence>
<dbReference type="GO" id="GO:0006508">
    <property type="term" value="P:proteolysis"/>
    <property type="evidence" value="ECO:0007669"/>
    <property type="project" value="UniProtKB-KW"/>
</dbReference>
<dbReference type="GO" id="GO:0006518">
    <property type="term" value="P:peptide metabolic process"/>
    <property type="evidence" value="ECO:0007669"/>
    <property type="project" value="TreeGrafter"/>
</dbReference>
<evidence type="ECO:0000256" key="7">
    <source>
        <dbReference type="ARBA" id="ARBA00024603"/>
    </source>
</evidence>
<dbReference type="InterPro" id="IPR024080">
    <property type="entry name" value="Neurolysin/TOP_N"/>
</dbReference>